<protein>
    <submittedName>
        <fullName evidence="1">Uncharacterized protein</fullName>
    </submittedName>
</protein>
<dbReference type="AlphaFoldDB" id="A0A7G9L9S5"/>
<proteinExistence type="predicted"/>
<accession>A0A7G9L9S5</accession>
<organism evidence="1 2">
    <name type="scientific">Polaribacter pectinis</name>
    <dbReference type="NCBI Taxonomy" id="2738844"/>
    <lineage>
        <taxon>Bacteria</taxon>
        <taxon>Pseudomonadati</taxon>
        <taxon>Bacteroidota</taxon>
        <taxon>Flavobacteriia</taxon>
        <taxon>Flavobacteriales</taxon>
        <taxon>Flavobacteriaceae</taxon>
    </lineage>
</organism>
<dbReference type="RefSeq" id="WP_187482285.1">
    <property type="nucleotide sequence ID" value="NZ_CP060695.1"/>
</dbReference>
<dbReference type="KEGG" id="ppec:H9W90_14475"/>
<evidence type="ECO:0000313" key="1">
    <source>
        <dbReference type="EMBL" id="QNM85374.1"/>
    </source>
</evidence>
<keyword evidence="2" id="KW-1185">Reference proteome</keyword>
<dbReference type="EMBL" id="CP060695">
    <property type="protein sequence ID" value="QNM85374.1"/>
    <property type="molecule type" value="Genomic_DNA"/>
</dbReference>
<name>A0A7G9L9S5_9FLAO</name>
<sequence length="200" mass="23427">MKFLFFLLIIISYNLNSQSKFIGLHCKDYKTKDFSTCYNFNKGLFVYEHIGDIGVIEYGAGNYQIKNDSLFLNFDKTKSRNTSKVKLLSKTDSFKDSIQLKFIVRNQKQVLTYPYNGSIEIKDKGYTSLNKNNVVFVKNNFQDSIVIKYRNLGFDPLEINLKSGRNYVIEISLGDFSGKPIFYKKEYYKVEEFLNNYNKN</sequence>
<gene>
    <name evidence="1" type="ORF">H9W90_14475</name>
</gene>
<evidence type="ECO:0000313" key="2">
    <source>
        <dbReference type="Proteomes" id="UP000515808"/>
    </source>
</evidence>
<reference evidence="1 2" key="1">
    <citation type="submission" date="2020-08" db="EMBL/GenBank/DDBJ databases">
        <title>Polaribacter sp. L12M9 isolated from gut of the Korean scallop.</title>
        <authorList>
            <person name="Jeong Y.S."/>
        </authorList>
    </citation>
    <scope>NUCLEOTIDE SEQUENCE [LARGE SCALE GENOMIC DNA]</scope>
    <source>
        <strain evidence="1 2">L12M9</strain>
    </source>
</reference>
<dbReference type="Proteomes" id="UP000515808">
    <property type="component" value="Chromosome"/>
</dbReference>